<sequence length="83" mass="9222">MTWRWEYDPDEAYVIGGAPPAFVAEVEKQADELVRAAAAFHLDGASYQEAGPKGNVAHVPGGFFLYLIVPRHECLYVHQATYL</sequence>
<accession>A0A101SZX1</accession>
<comment type="caution">
    <text evidence="1">The sequence shown here is derived from an EMBL/GenBank/DDBJ whole genome shotgun (WGS) entry which is preliminary data.</text>
</comment>
<dbReference type="OrthoDB" id="3431977at2"/>
<keyword evidence="2" id="KW-1185">Reference proteome</keyword>
<dbReference type="RefSeq" id="WP_061923974.1">
    <property type="nucleotide sequence ID" value="NZ_JBEYBH010000013.1"/>
</dbReference>
<gene>
    <name evidence="1" type="ORF">AQJ66_20255</name>
</gene>
<evidence type="ECO:0000313" key="2">
    <source>
        <dbReference type="Proteomes" id="UP000053024"/>
    </source>
</evidence>
<dbReference type="STRING" id="285568.AQJ66_20255"/>
<evidence type="ECO:0000313" key="1">
    <source>
        <dbReference type="EMBL" id="KUN83223.1"/>
    </source>
</evidence>
<dbReference type="Proteomes" id="UP000053024">
    <property type="component" value="Unassembled WGS sequence"/>
</dbReference>
<organism evidence="1 2">
    <name type="scientific">Streptomyces bungoensis</name>
    <dbReference type="NCBI Taxonomy" id="285568"/>
    <lineage>
        <taxon>Bacteria</taxon>
        <taxon>Bacillati</taxon>
        <taxon>Actinomycetota</taxon>
        <taxon>Actinomycetes</taxon>
        <taxon>Kitasatosporales</taxon>
        <taxon>Streptomycetaceae</taxon>
        <taxon>Streptomyces</taxon>
    </lineage>
</organism>
<proteinExistence type="predicted"/>
<name>A0A101SZX1_9ACTN</name>
<reference evidence="1 2" key="1">
    <citation type="submission" date="2015-10" db="EMBL/GenBank/DDBJ databases">
        <title>Draft genome sequence of Streptomyces bungoensis DSM 41781, type strain for the species Streptomyces bungoensis.</title>
        <authorList>
            <person name="Ruckert C."/>
            <person name="Winkler A."/>
            <person name="Kalinowski J."/>
            <person name="Kampfer P."/>
            <person name="Glaeser S."/>
        </authorList>
    </citation>
    <scope>NUCLEOTIDE SEQUENCE [LARGE SCALE GENOMIC DNA]</scope>
    <source>
        <strain evidence="1 2">DSM 41781</strain>
    </source>
</reference>
<protein>
    <submittedName>
        <fullName evidence="1">Uncharacterized protein</fullName>
    </submittedName>
</protein>
<dbReference type="EMBL" id="LMWX01000031">
    <property type="protein sequence ID" value="KUN83223.1"/>
    <property type="molecule type" value="Genomic_DNA"/>
</dbReference>
<dbReference type="AlphaFoldDB" id="A0A101SZX1"/>